<dbReference type="EMBL" id="FNEK01000032">
    <property type="protein sequence ID" value="SDK14206.1"/>
    <property type="molecule type" value="Genomic_DNA"/>
</dbReference>
<gene>
    <name evidence="1" type="ORF">SAMN04488026_103227</name>
</gene>
<organism evidence="1 2">
    <name type="scientific">Aliiruegeria lutimaris</name>
    <dbReference type="NCBI Taxonomy" id="571298"/>
    <lineage>
        <taxon>Bacteria</taxon>
        <taxon>Pseudomonadati</taxon>
        <taxon>Pseudomonadota</taxon>
        <taxon>Alphaproteobacteria</taxon>
        <taxon>Rhodobacterales</taxon>
        <taxon>Roseobacteraceae</taxon>
        <taxon>Aliiruegeria</taxon>
    </lineage>
</organism>
<reference evidence="1 2" key="1">
    <citation type="submission" date="2016-10" db="EMBL/GenBank/DDBJ databases">
        <authorList>
            <person name="de Groot N.N."/>
        </authorList>
    </citation>
    <scope>NUCLEOTIDE SEQUENCE [LARGE SCALE GENOMIC DNA]</scope>
    <source>
        <strain evidence="1 2">DSM 25294</strain>
    </source>
</reference>
<keyword evidence="2" id="KW-1185">Reference proteome</keyword>
<evidence type="ECO:0000313" key="2">
    <source>
        <dbReference type="Proteomes" id="UP000199382"/>
    </source>
</evidence>
<dbReference type="RefSeq" id="WP_170844592.1">
    <property type="nucleotide sequence ID" value="NZ_FNEK01000032.1"/>
</dbReference>
<dbReference type="Proteomes" id="UP000199382">
    <property type="component" value="Unassembled WGS sequence"/>
</dbReference>
<dbReference type="AlphaFoldDB" id="A0A1G8ZGF8"/>
<protein>
    <submittedName>
        <fullName evidence="1">Uncharacterized protein</fullName>
    </submittedName>
</protein>
<evidence type="ECO:0000313" key="1">
    <source>
        <dbReference type="EMBL" id="SDK14206.1"/>
    </source>
</evidence>
<accession>A0A1G8ZGF8</accession>
<dbReference type="STRING" id="571298.SAMN04488026_103227"/>
<name>A0A1G8ZGF8_9RHOB</name>
<sequence length="56" mass="6468">MFFGRTAGALRRLGAASFKLLRKLLLGRRFIHSLEQNREAADRLDTALKEIFEQPH</sequence>
<proteinExistence type="predicted"/>